<dbReference type="PANTHER" id="PTHR11680:SF35">
    <property type="entry name" value="SERINE HYDROXYMETHYLTRANSFERASE 1"/>
    <property type="match status" value="1"/>
</dbReference>
<accession>A0A0F9P8Z9</accession>
<dbReference type="InterPro" id="IPR049943">
    <property type="entry name" value="Ser_HO-MeTrfase-like"/>
</dbReference>
<protein>
    <recommendedName>
        <fullName evidence="3">Serine hydroxymethyltransferase-like domain-containing protein</fullName>
    </recommendedName>
</protein>
<evidence type="ECO:0000256" key="1">
    <source>
        <dbReference type="ARBA" id="ARBA00001933"/>
    </source>
</evidence>
<evidence type="ECO:0000313" key="4">
    <source>
        <dbReference type="EMBL" id="KKN20922.1"/>
    </source>
</evidence>
<dbReference type="GO" id="GO:0004372">
    <property type="term" value="F:glycine hydroxymethyltransferase activity"/>
    <property type="evidence" value="ECO:0007669"/>
    <property type="project" value="TreeGrafter"/>
</dbReference>
<dbReference type="InterPro" id="IPR039429">
    <property type="entry name" value="SHMT-like_dom"/>
</dbReference>
<evidence type="ECO:0000259" key="3">
    <source>
        <dbReference type="Pfam" id="PF00464"/>
    </source>
</evidence>
<dbReference type="GO" id="GO:0030170">
    <property type="term" value="F:pyridoxal phosphate binding"/>
    <property type="evidence" value="ECO:0007669"/>
    <property type="project" value="TreeGrafter"/>
</dbReference>
<dbReference type="InterPro" id="IPR015424">
    <property type="entry name" value="PyrdxlP-dep_Trfase"/>
</dbReference>
<dbReference type="GO" id="GO:0019264">
    <property type="term" value="P:glycine biosynthetic process from serine"/>
    <property type="evidence" value="ECO:0007669"/>
    <property type="project" value="TreeGrafter"/>
</dbReference>
<dbReference type="Gene3D" id="3.90.1150.10">
    <property type="entry name" value="Aspartate Aminotransferase, domain 1"/>
    <property type="match status" value="1"/>
</dbReference>
<dbReference type="GO" id="GO:0005737">
    <property type="term" value="C:cytoplasm"/>
    <property type="evidence" value="ECO:0007669"/>
    <property type="project" value="TreeGrafter"/>
</dbReference>
<dbReference type="PANTHER" id="PTHR11680">
    <property type="entry name" value="SERINE HYDROXYMETHYLTRANSFERASE"/>
    <property type="match status" value="1"/>
</dbReference>
<gene>
    <name evidence="4" type="ORF">LCGC14_0930760</name>
</gene>
<feature type="domain" description="Serine hydroxymethyltransferase-like" evidence="3">
    <location>
        <begin position="11"/>
        <end position="89"/>
    </location>
</feature>
<dbReference type="SUPFAM" id="SSF53383">
    <property type="entry name" value="PLP-dependent transferases"/>
    <property type="match status" value="1"/>
</dbReference>
<reference evidence="4" key="1">
    <citation type="journal article" date="2015" name="Nature">
        <title>Complex archaea that bridge the gap between prokaryotes and eukaryotes.</title>
        <authorList>
            <person name="Spang A."/>
            <person name="Saw J.H."/>
            <person name="Jorgensen S.L."/>
            <person name="Zaremba-Niedzwiedzka K."/>
            <person name="Martijn J."/>
            <person name="Lind A.E."/>
            <person name="van Eijk R."/>
            <person name="Schleper C."/>
            <person name="Guy L."/>
            <person name="Ettema T.J."/>
        </authorList>
    </citation>
    <scope>NUCLEOTIDE SEQUENCE</scope>
</reference>
<organism evidence="4">
    <name type="scientific">marine sediment metagenome</name>
    <dbReference type="NCBI Taxonomy" id="412755"/>
    <lineage>
        <taxon>unclassified sequences</taxon>
        <taxon>metagenomes</taxon>
        <taxon>ecological metagenomes</taxon>
    </lineage>
</organism>
<evidence type="ECO:0000256" key="2">
    <source>
        <dbReference type="ARBA" id="ARBA00022898"/>
    </source>
</evidence>
<dbReference type="InterPro" id="IPR015422">
    <property type="entry name" value="PyrdxlP-dep_Trfase_small"/>
</dbReference>
<proteinExistence type="predicted"/>
<keyword evidence="2" id="KW-0663">Pyridoxal phosphate</keyword>
<feature type="non-terminal residue" evidence="4">
    <location>
        <position position="1"/>
    </location>
</feature>
<dbReference type="GO" id="GO:0046653">
    <property type="term" value="P:tetrahydrofolate metabolic process"/>
    <property type="evidence" value="ECO:0007669"/>
    <property type="project" value="TreeGrafter"/>
</dbReference>
<name>A0A0F9P8Z9_9ZZZZ</name>
<dbReference type="AlphaFoldDB" id="A0A0F9P8Z9"/>
<dbReference type="Pfam" id="PF00464">
    <property type="entry name" value="SHMT"/>
    <property type="match status" value="1"/>
</dbReference>
<sequence length="134" mass="15508">GLNVLMEHKGFTKSHQIVVDITEFEKTFGLGGDIEKLLEEANIILNRNLLPYDIADGRHYQNPGGLRIGTSEVTRLGMGKSEMVDIAEFFKKILIDKKNPKEIKNEIAEFKKDFQEIKYCFQTPNKAYEYLKFY</sequence>
<comment type="caution">
    <text evidence="4">The sequence shown here is derived from an EMBL/GenBank/DDBJ whole genome shotgun (WGS) entry which is preliminary data.</text>
</comment>
<comment type="cofactor">
    <cofactor evidence="1">
        <name>pyridoxal 5'-phosphate</name>
        <dbReference type="ChEBI" id="CHEBI:597326"/>
    </cofactor>
</comment>
<dbReference type="EMBL" id="LAZR01003196">
    <property type="protein sequence ID" value="KKN20922.1"/>
    <property type="molecule type" value="Genomic_DNA"/>
</dbReference>